<dbReference type="AlphaFoldDB" id="A0A087UG26"/>
<gene>
    <name evidence="2" type="ORF">X975_15320</name>
</gene>
<accession>A0A087UG26</accession>
<feature type="non-terminal residue" evidence="2">
    <location>
        <position position="97"/>
    </location>
</feature>
<proteinExistence type="predicted"/>
<feature type="compositionally biased region" description="Low complexity" evidence="1">
    <location>
        <begin position="53"/>
        <end position="66"/>
    </location>
</feature>
<evidence type="ECO:0000256" key="1">
    <source>
        <dbReference type="SAM" id="MobiDB-lite"/>
    </source>
</evidence>
<name>A0A087UG26_STEMI</name>
<organism evidence="2 3">
    <name type="scientific">Stegodyphus mimosarum</name>
    <name type="common">African social velvet spider</name>
    <dbReference type="NCBI Taxonomy" id="407821"/>
    <lineage>
        <taxon>Eukaryota</taxon>
        <taxon>Metazoa</taxon>
        <taxon>Ecdysozoa</taxon>
        <taxon>Arthropoda</taxon>
        <taxon>Chelicerata</taxon>
        <taxon>Arachnida</taxon>
        <taxon>Araneae</taxon>
        <taxon>Araneomorphae</taxon>
        <taxon>Entelegynae</taxon>
        <taxon>Eresoidea</taxon>
        <taxon>Eresidae</taxon>
        <taxon>Stegodyphus</taxon>
    </lineage>
</organism>
<sequence>MTSTKDDFNPFEDPSVKNLTEQSAVNQDSVEAYNPFDQSRTTKQIVASERDSSVNNPSSNSAVHSPEMQQPAQNPPPYSQAAGESALTSDLQRRQEV</sequence>
<feature type="region of interest" description="Disordered" evidence="1">
    <location>
        <begin position="1"/>
        <end position="97"/>
    </location>
</feature>
<dbReference type="OrthoDB" id="6431709at2759"/>
<feature type="compositionally biased region" description="Polar residues" evidence="1">
    <location>
        <begin position="17"/>
        <end position="29"/>
    </location>
</feature>
<keyword evidence="3" id="KW-1185">Reference proteome</keyword>
<evidence type="ECO:0000313" key="3">
    <source>
        <dbReference type="Proteomes" id="UP000054359"/>
    </source>
</evidence>
<evidence type="ECO:0000313" key="2">
    <source>
        <dbReference type="EMBL" id="KFM76315.1"/>
    </source>
</evidence>
<dbReference type="EMBL" id="KK119652">
    <property type="protein sequence ID" value="KFM76315.1"/>
    <property type="molecule type" value="Genomic_DNA"/>
</dbReference>
<feature type="compositionally biased region" description="Polar residues" evidence="1">
    <location>
        <begin position="36"/>
        <end position="45"/>
    </location>
</feature>
<dbReference type="Proteomes" id="UP000054359">
    <property type="component" value="Unassembled WGS sequence"/>
</dbReference>
<reference evidence="2 3" key="1">
    <citation type="submission" date="2013-11" db="EMBL/GenBank/DDBJ databases">
        <title>Genome sequencing of Stegodyphus mimosarum.</title>
        <authorList>
            <person name="Bechsgaard J."/>
        </authorList>
    </citation>
    <scope>NUCLEOTIDE SEQUENCE [LARGE SCALE GENOMIC DNA]</scope>
</reference>
<protein>
    <submittedName>
        <fullName evidence="2">Uncharacterized protein</fullName>
    </submittedName>
</protein>